<feature type="transmembrane region" description="Helical" evidence="7">
    <location>
        <begin position="410"/>
        <end position="429"/>
    </location>
</feature>
<feature type="transmembrane region" description="Helical" evidence="7">
    <location>
        <begin position="85"/>
        <end position="105"/>
    </location>
</feature>
<dbReference type="PRINTS" id="PR00237">
    <property type="entry name" value="GPCRRHODOPSN"/>
</dbReference>
<sequence length="536" mass="62138">MTASNVSYLLDTLPSFTNHHHLHIDKNLSHQYDNQFNATWNILKLNETENEGVGWNFTIDNSTILSDTSWAETFRDSSRFWVQRVLVPIVIIIGVLGNSVTIYILTRRPMRSSTNVNAFMLAKNIENIKLVRSSKKQSHNFIEMVSFELPIVLQCAVGVLDETLIFQLRFRYLTALAVSDLLFLLFSFSMSWRHYPFVNTIWFYWWYTPFGLWMTDASSSTSVWLIVSFTIERYIAVCHPMRGKIFCTEERALRVAIAVYLICFALTASTPFEWRAAIAPNQTSPHNETIYTLESTAFGENTTYRLVYHWFTTVFFVLLPVVILAIFNFFLIHAVRKSRKVRKVMTNQMSSVRQVQIMRQENRITLILIVVVIVFFLSQLPTAFVLIYTSIHVVHLGSVEDNVLRGLGNIFNLLVATNAACNFLLYTALSDKYRKYFCNFFFCRQRKNTRNARQFDGHPFEMDTMDTTLSLTRVSSLRMEYNPGENRRQFGAGGELRRAHTYNYTSGRFAHNHPNRLRPNVDHFASGNIQKGNSHL</sequence>
<dbReference type="PROSITE" id="PS50262">
    <property type="entry name" value="G_PROTEIN_RECEP_F1_2"/>
    <property type="match status" value="1"/>
</dbReference>
<evidence type="ECO:0000259" key="8">
    <source>
        <dbReference type="PROSITE" id="PS50262"/>
    </source>
</evidence>
<dbReference type="EMBL" id="LJIJ01000938">
    <property type="protein sequence ID" value="ODM93655.1"/>
    <property type="molecule type" value="Genomic_DNA"/>
</dbReference>
<dbReference type="InterPro" id="IPR000276">
    <property type="entry name" value="GPCR_Rhodpsn"/>
</dbReference>
<protein>
    <submittedName>
        <fullName evidence="9">FMRFamide receptor</fullName>
    </submittedName>
</protein>
<dbReference type="Pfam" id="PF00001">
    <property type="entry name" value="7tm_1"/>
    <property type="match status" value="1"/>
</dbReference>
<dbReference type="SUPFAM" id="SSF81321">
    <property type="entry name" value="Family A G protein-coupled receptor-like"/>
    <property type="match status" value="1"/>
</dbReference>
<dbReference type="STRING" id="48709.A0A1D2ML74"/>
<gene>
    <name evidence="9" type="ORF">Ocin01_13031</name>
</gene>
<evidence type="ECO:0000313" key="9">
    <source>
        <dbReference type="EMBL" id="ODM93655.1"/>
    </source>
</evidence>
<feature type="transmembrane region" description="Helical" evidence="7">
    <location>
        <begin position="172"/>
        <end position="190"/>
    </location>
</feature>
<comment type="subcellular location">
    <subcellularLocation>
        <location evidence="1">Membrane</location>
    </subcellularLocation>
</comment>
<dbReference type="Gene3D" id="1.20.1070.10">
    <property type="entry name" value="Rhodopsin 7-helix transmembrane proteins"/>
    <property type="match status" value="1"/>
</dbReference>
<accession>A0A1D2ML74</accession>
<feature type="domain" description="G-protein coupled receptors family 1 profile" evidence="8">
    <location>
        <begin position="172"/>
        <end position="426"/>
    </location>
</feature>
<evidence type="ECO:0000256" key="2">
    <source>
        <dbReference type="ARBA" id="ARBA00010663"/>
    </source>
</evidence>
<evidence type="ECO:0000256" key="5">
    <source>
        <dbReference type="ARBA" id="ARBA00023136"/>
    </source>
</evidence>
<dbReference type="InterPro" id="IPR017452">
    <property type="entry name" value="GPCR_Rhodpsn_7TM"/>
</dbReference>
<reference evidence="9 10" key="1">
    <citation type="journal article" date="2016" name="Genome Biol. Evol.">
        <title>Gene Family Evolution Reflects Adaptation to Soil Environmental Stressors in the Genome of the Collembolan Orchesella cincta.</title>
        <authorList>
            <person name="Faddeeva-Vakhrusheva A."/>
            <person name="Derks M.F."/>
            <person name="Anvar S.Y."/>
            <person name="Agamennone V."/>
            <person name="Suring W."/>
            <person name="Smit S."/>
            <person name="van Straalen N.M."/>
            <person name="Roelofs D."/>
        </authorList>
    </citation>
    <scope>NUCLEOTIDE SEQUENCE [LARGE SCALE GENOMIC DNA]</scope>
    <source>
        <tissue evidence="9">Mixed pool</tissue>
    </source>
</reference>
<dbReference type="PROSITE" id="PS00237">
    <property type="entry name" value="G_PROTEIN_RECEP_F1_1"/>
    <property type="match status" value="1"/>
</dbReference>
<dbReference type="PANTHER" id="PTHR46641">
    <property type="entry name" value="FMRFAMIDE RECEPTOR-RELATED"/>
    <property type="match status" value="1"/>
</dbReference>
<keyword evidence="10" id="KW-1185">Reference proteome</keyword>
<evidence type="ECO:0000313" key="10">
    <source>
        <dbReference type="Proteomes" id="UP000094527"/>
    </source>
</evidence>
<evidence type="ECO:0000256" key="3">
    <source>
        <dbReference type="ARBA" id="ARBA00022692"/>
    </source>
</evidence>
<dbReference type="OrthoDB" id="10011262at2759"/>
<feature type="transmembrane region" description="Helical" evidence="7">
    <location>
        <begin position="308"/>
        <end position="335"/>
    </location>
</feature>
<evidence type="ECO:0000256" key="6">
    <source>
        <dbReference type="RuleBase" id="RU000688"/>
    </source>
</evidence>
<dbReference type="CDD" id="cd14978">
    <property type="entry name" value="7tmA_FMRFamide_R-like"/>
    <property type="match status" value="1"/>
</dbReference>
<comment type="caution">
    <text evidence="9">The sequence shown here is derived from an EMBL/GenBank/DDBJ whole genome shotgun (WGS) entry which is preliminary data.</text>
</comment>
<evidence type="ECO:0000256" key="4">
    <source>
        <dbReference type="ARBA" id="ARBA00022989"/>
    </source>
</evidence>
<keyword evidence="4 7" id="KW-1133">Transmembrane helix</keyword>
<feature type="transmembrane region" description="Helical" evidence="7">
    <location>
        <begin position="210"/>
        <end position="231"/>
    </location>
</feature>
<keyword evidence="6" id="KW-0807">Transducer</keyword>
<dbReference type="InterPro" id="IPR052954">
    <property type="entry name" value="GPCR-Ligand_Int"/>
</dbReference>
<evidence type="ECO:0000256" key="7">
    <source>
        <dbReference type="SAM" id="Phobius"/>
    </source>
</evidence>
<dbReference type="AlphaFoldDB" id="A0A1D2ML74"/>
<dbReference type="GO" id="GO:0004930">
    <property type="term" value="F:G protein-coupled receptor activity"/>
    <property type="evidence" value="ECO:0007669"/>
    <property type="project" value="UniProtKB-KW"/>
</dbReference>
<feature type="non-terminal residue" evidence="9">
    <location>
        <position position="536"/>
    </location>
</feature>
<keyword evidence="6" id="KW-0297">G-protein coupled receptor</keyword>
<organism evidence="9 10">
    <name type="scientific">Orchesella cincta</name>
    <name type="common">Springtail</name>
    <name type="synonym">Podura cincta</name>
    <dbReference type="NCBI Taxonomy" id="48709"/>
    <lineage>
        <taxon>Eukaryota</taxon>
        <taxon>Metazoa</taxon>
        <taxon>Ecdysozoa</taxon>
        <taxon>Arthropoda</taxon>
        <taxon>Hexapoda</taxon>
        <taxon>Collembola</taxon>
        <taxon>Entomobryomorpha</taxon>
        <taxon>Entomobryoidea</taxon>
        <taxon>Orchesellidae</taxon>
        <taxon>Orchesellinae</taxon>
        <taxon>Orchesella</taxon>
    </lineage>
</organism>
<dbReference type="GO" id="GO:0016020">
    <property type="term" value="C:membrane"/>
    <property type="evidence" value="ECO:0007669"/>
    <property type="project" value="UniProtKB-SubCell"/>
</dbReference>
<keyword evidence="5 7" id="KW-0472">Membrane</keyword>
<name>A0A1D2ML74_ORCCI</name>
<dbReference type="OMA" id="KYHCEIY"/>
<dbReference type="PANTHER" id="PTHR46641:SF22">
    <property type="entry name" value="PROCTOLIN RECEPTOR, ISOFORM A"/>
    <property type="match status" value="1"/>
</dbReference>
<keyword evidence="3 6" id="KW-0812">Transmembrane</keyword>
<evidence type="ECO:0000256" key="1">
    <source>
        <dbReference type="ARBA" id="ARBA00004370"/>
    </source>
</evidence>
<feature type="transmembrane region" description="Helical" evidence="7">
    <location>
        <begin position="252"/>
        <end position="272"/>
    </location>
</feature>
<comment type="similarity">
    <text evidence="2 6">Belongs to the G-protein coupled receptor 1 family.</text>
</comment>
<proteinExistence type="inferred from homology"/>
<keyword evidence="6 9" id="KW-0675">Receptor</keyword>
<feature type="transmembrane region" description="Helical" evidence="7">
    <location>
        <begin position="366"/>
        <end position="390"/>
    </location>
</feature>
<dbReference type="Proteomes" id="UP000094527">
    <property type="component" value="Unassembled WGS sequence"/>
</dbReference>